<dbReference type="InterPro" id="IPR021848">
    <property type="entry name" value="HODM_asu-like"/>
</dbReference>
<evidence type="ECO:0008006" key="3">
    <source>
        <dbReference type="Google" id="ProtNLM"/>
    </source>
</evidence>
<name>A0ABV2MYP1_9HYPH</name>
<protein>
    <recommendedName>
        <fullName evidence="3">DUF3445 domain-containing protein</fullName>
    </recommendedName>
</protein>
<organism evidence="1 2">
    <name type="scientific">Aquamicrobium terrae</name>
    <dbReference type="NCBI Taxonomy" id="1324945"/>
    <lineage>
        <taxon>Bacteria</taxon>
        <taxon>Pseudomonadati</taxon>
        <taxon>Pseudomonadota</taxon>
        <taxon>Alphaproteobacteria</taxon>
        <taxon>Hyphomicrobiales</taxon>
        <taxon>Phyllobacteriaceae</taxon>
        <taxon>Aquamicrobium</taxon>
    </lineage>
</organism>
<accession>A0ABV2MYP1</accession>
<keyword evidence="2" id="KW-1185">Reference proteome</keyword>
<reference evidence="1 2" key="1">
    <citation type="submission" date="2024-06" db="EMBL/GenBank/DDBJ databases">
        <title>Genomic Encyclopedia of Type Strains, Phase IV (KMG-IV): sequencing the most valuable type-strain genomes for metagenomic binning, comparative biology and taxonomic classification.</title>
        <authorList>
            <person name="Goeker M."/>
        </authorList>
    </citation>
    <scope>NUCLEOTIDE SEQUENCE [LARGE SCALE GENOMIC DNA]</scope>
    <source>
        <strain evidence="1 2">DSM 27865</strain>
    </source>
</reference>
<dbReference type="Proteomes" id="UP001549076">
    <property type="component" value="Unassembled WGS sequence"/>
</dbReference>
<comment type="caution">
    <text evidence="1">The sequence shown here is derived from an EMBL/GenBank/DDBJ whole genome shotgun (WGS) entry which is preliminary data.</text>
</comment>
<dbReference type="EMBL" id="JBEPML010000005">
    <property type="protein sequence ID" value="MET3791609.1"/>
    <property type="molecule type" value="Genomic_DNA"/>
</dbReference>
<gene>
    <name evidence="1" type="ORF">ABID37_001817</name>
</gene>
<evidence type="ECO:0000313" key="1">
    <source>
        <dbReference type="EMBL" id="MET3791609.1"/>
    </source>
</evidence>
<evidence type="ECO:0000313" key="2">
    <source>
        <dbReference type="Proteomes" id="UP001549076"/>
    </source>
</evidence>
<proteinExistence type="predicted"/>
<sequence length="303" mass="34088">MPAEPAYTPYDGSTRPFTIGLKPLDLAKWIEIDRHFEFQMAEKRRVYAEHGALAFVEEEGTEAVQVEVLELLTAHLRAYFPERYQDHDGQLAAIGQPPPEPGLPPLKTASLLIQEDLIVMRRSADGWRLVAGALCFPSSWSLREKFGRTMQDIHIPVPAFGPGTRTAGLIERIFDNLAVEQPVERFNWSIQAGDALYHPLSDRQRIDRSGRRLSRLDGDDLAASTFMRVERQTLRKLPASGDILFTIRIFLDPLGVLERHADRAVLAASFAAQLSALDQSQLDYKGLAADRDRLVALLHHMSR</sequence>
<dbReference type="Pfam" id="PF11927">
    <property type="entry name" value="HODM_asu-like"/>
    <property type="match status" value="1"/>
</dbReference>